<proteinExistence type="predicted"/>
<dbReference type="PANTHER" id="PTHR45784">
    <property type="entry name" value="C-TYPE LECTIN DOMAIN FAMILY 20 MEMBER A-RELATED"/>
    <property type="match status" value="1"/>
</dbReference>
<dbReference type="PROSITE" id="PS50041">
    <property type="entry name" value="C_TYPE_LECTIN_2"/>
    <property type="match status" value="2"/>
</dbReference>
<sequence length="179" mass="20700">MNNTSDWYWSDGDDADFRNWNFGEPEGLVRKENCVVMKNRVWYDTSCDDKRPFLCYEDEPILVQENKTWEQALEHCKNLHPDPFSGTNYFKHVYDLLHIRSKDLSSTARVEVVHAQTEGVWIGLRFLAGNWLWGNGTLLSNQLPVCPAAENNCGTVAKTGDVVQLSNCSEKRWFFCSRN</sequence>
<organism evidence="3 4">
    <name type="scientific">Channa argus</name>
    <name type="common">Northern snakehead</name>
    <name type="synonym">Ophicephalus argus</name>
    <dbReference type="NCBI Taxonomy" id="215402"/>
    <lineage>
        <taxon>Eukaryota</taxon>
        <taxon>Metazoa</taxon>
        <taxon>Chordata</taxon>
        <taxon>Craniata</taxon>
        <taxon>Vertebrata</taxon>
        <taxon>Euteleostomi</taxon>
        <taxon>Actinopterygii</taxon>
        <taxon>Neopterygii</taxon>
        <taxon>Teleostei</taxon>
        <taxon>Neoteleostei</taxon>
        <taxon>Acanthomorphata</taxon>
        <taxon>Anabantaria</taxon>
        <taxon>Anabantiformes</taxon>
        <taxon>Channoidei</taxon>
        <taxon>Channidae</taxon>
        <taxon>Channa</taxon>
    </lineage>
</organism>
<keyword evidence="1" id="KW-1015">Disulfide bond</keyword>
<evidence type="ECO:0000259" key="2">
    <source>
        <dbReference type="PROSITE" id="PS50041"/>
    </source>
</evidence>
<name>A0A6G1P9L6_CHAAH</name>
<evidence type="ECO:0000313" key="4">
    <source>
        <dbReference type="Proteomes" id="UP000503349"/>
    </source>
</evidence>
<dbReference type="InterPro" id="IPR018378">
    <property type="entry name" value="C-type_lectin_CS"/>
</dbReference>
<feature type="domain" description="C-type lectin" evidence="2">
    <location>
        <begin position="1"/>
        <end position="56"/>
    </location>
</feature>
<dbReference type="InterPro" id="IPR016186">
    <property type="entry name" value="C-type_lectin-like/link_sf"/>
</dbReference>
<accession>A0A6G1P9L6</accession>
<keyword evidence="3" id="KW-0430">Lectin</keyword>
<dbReference type="AlphaFoldDB" id="A0A6G1P9L6"/>
<gene>
    <name evidence="3" type="ORF">EXN66_Car002609</name>
</gene>
<feature type="domain" description="C-type lectin" evidence="2">
    <location>
        <begin position="55"/>
        <end position="177"/>
    </location>
</feature>
<dbReference type="Proteomes" id="UP000503349">
    <property type="component" value="Chromosome 2"/>
</dbReference>
<evidence type="ECO:0000256" key="1">
    <source>
        <dbReference type="ARBA" id="ARBA00023157"/>
    </source>
</evidence>
<keyword evidence="4" id="KW-1185">Reference proteome</keyword>
<reference evidence="4" key="2">
    <citation type="submission" date="2019-02" db="EMBL/GenBank/DDBJ databases">
        <title>Opniocepnalus argus Var Kimnra genome.</title>
        <authorList>
            <person name="Zhou C."/>
            <person name="Xiao S."/>
        </authorList>
    </citation>
    <scope>NUCLEOTIDE SEQUENCE [LARGE SCALE GENOMIC DNA]</scope>
</reference>
<dbReference type="InterPro" id="IPR016187">
    <property type="entry name" value="CTDL_fold"/>
</dbReference>
<dbReference type="EMBL" id="CM015713">
    <property type="protein sequence ID" value="KAF3686937.1"/>
    <property type="molecule type" value="Genomic_DNA"/>
</dbReference>
<reference evidence="3 4" key="1">
    <citation type="submission" date="2019-02" db="EMBL/GenBank/DDBJ databases">
        <title>Opniocepnalus argus genome.</title>
        <authorList>
            <person name="Zhou C."/>
            <person name="Xiao S."/>
        </authorList>
    </citation>
    <scope>NUCLEOTIDE SEQUENCE [LARGE SCALE GENOMIC DNA]</scope>
    <source>
        <strain evidence="3">OARG1902GOOAL</strain>
        <tissue evidence="3">Muscle</tissue>
    </source>
</reference>
<evidence type="ECO:0000313" key="3">
    <source>
        <dbReference type="EMBL" id="KAF3686937.1"/>
    </source>
</evidence>
<dbReference type="Pfam" id="PF00059">
    <property type="entry name" value="Lectin_C"/>
    <property type="match status" value="1"/>
</dbReference>
<dbReference type="SUPFAM" id="SSF56436">
    <property type="entry name" value="C-type lectin-like"/>
    <property type="match status" value="2"/>
</dbReference>
<dbReference type="InterPro" id="IPR001304">
    <property type="entry name" value="C-type_lectin-like"/>
</dbReference>
<dbReference type="PROSITE" id="PS00615">
    <property type="entry name" value="C_TYPE_LECTIN_1"/>
    <property type="match status" value="1"/>
</dbReference>
<protein>
    <submittedName>
        <fullName evidence="3">C-type lectin lectoxin-Lio2</fullName>
    </submittedName>
</protein>
<dbReference type="PANTHER" id="PTHR45784:SF8">
    <property type="entry name" value="C-TYPE MANNOSE RECEPTOR 2-RELATED"/>
    <property type="match status" value="1"/>
</dbReference>
<dbReference type="GO" id="GO:0030246">
    <property type="term" value="F:carbohydrate binding"/>
    <property type="evidence" value="ECO:0007669"/>
    <property type="project" value="UniProtKB-KW"/>
</dbReference>
<dbReference type="Gene3D" id="3.10.100.10">
    <property type="entry name" value="Mannose-Binding Protein A, subunit A"/>
    <property type="match status" value="2"/>
</dbReference>